<dbReference type="CDD" id="cd18787">
    <property type="entry name" value="SF2_C_DEAD"/>
    <property type="match status" value="1"/>
</dbReference>
<dbReference type="PANTHER" id="PTHR47958">
    <property type="entry name" value="ATP-DEPENDENT RNA HELICASE DBP3"/>
    <property type="match status" value="1"/>
</dbReference>
<dbReference type="GO" id="GO:0016787">
    <property type="term" value="F:hydrolase activity"/>
    <property type="evidence" value="ECO:0007669"/>
    <property type="project" value="UniProtKB-KW"/>
</dbReference>
<evidence type="ECO:0000256" key="6">
    <source>
        <dbReference type="SAM" id="MobiDB-lite"/>
    </source>
</evidence>
<dbReference type="EMBL" id="MCGT01000001">
    <property type="protein sequence ID" value="ORX62581.1"/>
    <property type="molecule type" value="Genomic_DNA"/>
</dbReference>
<evidence type="ECO:0000256" key="1">
    <source>
        <dbReference type="ARBA" id="ARBA00012552"/>
    </source>
</evidence>
<keyword evidence="10" id="KW-1185">Reference proteome</keyword>
<dbReference type="GO" id="GO:0005524">
    <property type="term" value="F:ATP binding"/>
    <property type="evidence" value="ECO:0007669"/>
    <property type="project" value="UniProtKB-KW"/>
</dbReference>
<evidence type="ECO:0000256" key="3">
    <source>
        <dbReference type="ARBA" id="ARBA00022801"/>
    </source>
</evidence>
<dbReference type="InterPro" id="IPR014001">
    <property type="entry name" value="Helicase_ATP-bd"/>
</dbReference>
<gene>
    <name evidence="9" type="ORF">DM01DRAFT_1379249</name>
</gene>
<evidence type="ECO:0000256" key="5">
    <source>
        <dbReference type="ARBA" id="ARBA00022840"/>
    </source>
</evidence>
<dbReference type="SMART" id="SM00490">
    <property type="entry name" value="HELICc"/>
    <property type="match status" value="1"/>
</dbReference>
<proteinExistence type="predicted"/>
<dbReference type="AlphaFoldDB" id="A0A1X2GWX0"/>
<evidence type="ECO:0000313" key="9">
    <source>
        <dbReference type="EMBL" id="ORX62581.1"/>
    </source>
</evidence>
<dbReference type="InterPro" id="IPR011545">
    <property type="entry name" value="DEAD/DEAH_box_helicase_dom"/>
</dbReference>
<name>A0A1X2GWX0_9FUNG</name>
<dbReference type="Gene3D" id="3.30.60.220">
    <property type="match status" value="1"/>
</dbReference>
<dbReference type="Pfam" id="PF00271">
    <property type="entry name" value="Helicase_C"/>
    <property type="match status" value="1"/>
</dbReference>
<dbReference type="InterPro" id="IPR027417">
    <property type="entry name" value="P-loop_NTPase"/>
</dbReference>
<sequence>MITPRAVKRKQCHDVTDQPLEAPQKKQNTVASPPIQQPSLAPIKKLCSQQRSAQSNEETCCVCGRYGEYINDDTDHDVCSLECKQIDTSNNVDRVVLKSTNANVKINAIEQGHVQHTIAEKVHVKWTAYRESKDLQQMTKQQRRLILKAHDLVVHGKQLPRPIASMDQLKHVLGDQLHHNVTQDLDWHIPTSIQRMAIPVGLAGNDVHVIAPTHSGKTGSYLIPIITHCLSLNRMNHDKRRYGPYALIVVPTRDLAIQVETIAKTMVRQLTNMRTSLLVGGQPLSSQVYRLHKGVQLIIATPGRLSQIATYHPQTLRLWRLSMVVLDEADAMLGLGFGKEINKLLRTITTSAKHTLQLMLYSATAGGTSDQIRRITRYLTDVVTIQLTASGSSDSHSASPPNTSSSAPSLLPTLPTPNVRQTVLWIENKSKPKRLYSILNNPKYFMPPILIFVESRLGAEFLAQSLTKRFGQQLSVVAMHADKDPEEREAVVANLTRPNVSPSWDVVVSTDILARGMDLPLVRLVINYDMASTLDDYIHRVGRAVLPTGPGSSSSNSNLGCAITFVNQDHQALLPPFMKMLSNQAMHQVTPLPPQLKRFLP</sequence>
<dbReference type="Pfam" id="PF00270">
    <property type="entry name" value="DEAD"/>
    <property type="match status" value="1"/>
</dbReference>
<reference evidence="9 10" key="1">
    <citation type="submission" date="2016-07" db="EMBL/GenBank/DDBJ databases">
        <title>Pervasive Adenine N6-methylation of Active Genes in Fungi.</title>
        <authorList>
            <consortium name="DOE Joint Genome Institute"/>
            <person name="Mondo S.J."/>
            <person name="Dannebaum R.O."/>
            <person name="Kuo R.C."/>
            <person name="Labutti K."/>
            <person name="Haridas S."/>
            <person name="Kuo A."/>
            <person name="Salamov A."/>
            <person name="Ahrendt S.R."/>
            <person name="Lipzen A."/>
            <person name="Sullivan W."/>
            <person name="Andreopoulos W.B."/>
            <person name="Clum A."/>
            <person name="Lindquist E."/>
            <person name="Daum C."/>
            <person name="Ramamoorthy G.K."/>
            <person name="Gryganskyi A."/>
            <person name="Culley D."/>
            <person name="Magnuson J.K."/>
            <person name="James T.Y."/>
            <person name="O'Malley M.A."/>
            <person name="Stajich J.E."/>
            <person name="Spatafora J.W."/>
            <person name="Visel A."/>
            <person name="Grigoriev I.V."/>
        </authorList>
    </citation>
    <scope>NUCLEOTIDE SEQUENCE [LARGE SCALE GENOMIC DNA]</scope>
    <source>
        <strain evidence="9 10">NRRL 3301</strain>
    </source>
</reference>
<dbReference type="PROSITE" id="PS51194">
    <property type="entry name" value="HELICASE_CTER"/>
    <property type="match status" value="1"/>
</dbReference>
<feature type="region of interest" description="Disordered" evidence="6">
    <location>
        <begin position="390"/>
        <end position="415"/>
    </location>
</feature>
<keyword evidence="5" id="KW-0067">ATP-binding</keyword>
<feature type="domain" description="Helicase C-terminal" evidence="8">
    <location>
        <begin position="418"/>
        <end position="600"/>
    </location>
</feature>
<dbReference type="GO" id="GO:0003724">
    <property type="term" value="F:RNA helicase activity"/>
    <property type="evidence" value="ECO:0007669"/>
    <property type="project" value="UniProtKB-EC"/>
</dbReference>
<evidence type="ECO:0000313" key="10">
    <source>
        <dbReference type="Proteomes" id="UP000242146"/>
    </source>
</evidence>
<protein>
    <recommendedName>
        <fullName evidence="1">RNA helicase</fullName>
        <ecNumber evidence="1">3.6.4.13</ecNumber>
    </recommendedName>
</protein>
<dbReference type="CDD" id="cd00268">
    <property type="entry name" value="DEADc"/>
    <property type="match status" value="1"/>
</dbReference>
<keyword evidence="2" id="KW-0547">Nucleotide-binding</keyword>
<keyword evidence="3" id="KW-0378">Hydrolase</keyword>
<evidence type="ECO:0000256" key="2">
    <source>
        <dbReference type="ARBA" id="ARBA00022741"/>
    </source>
</evidence>
<evidence type="ECO:0000259" key="7">
    <source>
        <dbReference type="PROSITE" id="PS51192"/>
    </source>
</evidence>
<keyword evidence="4" id="KW-0347">Helicase</keyword>
<dbReference type="EC" id="3.6.4.13" evidence="1"/>
<dbReference type="SMART" id="SM00487">
    <property type="entry name" value="DEXDc"/>
    <property type="match status" value="1"/>
</dbReference>
<dbReference type="PROSITE" id="PS51192">
    <property type="entry name" value="HELICASE_ATP_BIND_1"/>
    <property type="match status" value="1"/>
</dbReference>
<feature type="domain" description="Helicase ATP-binding" evidence="7">
    <location>
        <begin position="198"/>
        <end position="383"/>
    </location>
</feature>
<dbReference type="InterPro" id="IPR001650">
    <property type="entry name" value="Helicase_C-like"/>
</dbReference>
<feature type="region of interest" description="Disordered" evidence="6">
    <location>
        <begin position="1"/>
        <end position="37"/>
    </location>
</feature>
<dbReference type="CDD" id="cd23022">
    <property type="entry name" value="zf-HIT_DDX59"/>
    <property type="match status" value="1"/>
</dbReference>
<comment type="caution">
    <text evidence="9">The sequence shown here is derived from an EMBL/GenBank/DDBJ whole genome shotgun (WGS) entry which is preliminary data.</text>
</comment>
<dbReference type="Proteomes" id="UP000242146">
    <property type="component" value="Unassembled WGS sequence"/>
</dbReference>
<dbReference type="STRING" id="101127.A0A1X2GWX0"/>
<dbReference type="OrthoDB" id="18170at2759"/>
<evidence type="ECO:0000259" key="8">
    <source>
        <dbReference type="PROSITE" id="PS51194"/>
    </source>
</evidence>
<evidence type="ECO:0000256" key="4">
    <source>
        <dbReference type="ARBA" id="ARBA00022806"/>
    </source>
</evidence>
<dbReference type="Gene3D" id="3.40.50.300">
    <property type="entry name" value="P-loop containing nucleotide triphosphate hydrolases"/>
    <property type="match status" value="2"/>
</dbReference>
<organism evidence="9 10">
    <name type="scientific">Hesseltinella vesiculosa</name>
    <dbReference type="NCBI Taxonomy" id="101127"/>
    <lineage>
        <taxon>Eukaryota</taxon>
        <taxon>Fungi</taxon>
        <taxon>Fungi incertae sedis</taxon>
        <taxon>Mucoromycota</taxon>
        <taxon>Mucoromycotina</taxon>
        <taxon>Mucoromycetes</taxon>
        <taxon>Mucorales</taxon>
        <taxon>Cunninghamellaceae</taxon>
        <taxon>Hesseltinella</taxon>
    </lineage>
</organism>
<dbReference type="InterPro" id="IPR044742">
    <property type="entry name" value="DEAD/DEAH_RhlB"/>
</dbReference>
<dbReference type="GO" id="GO:0003676">
    <property type="term" value="F:nucleic acid binding"/>
    <property type="evidence" value="ECO:0007669"/>
    <property type="project" value="InterPro"/>
</dbReference>
<dbReference type="SUPFAM" id="SSF52540">
    <property type="entry name" value="P-loop containing nucleoside triphosphate hydrolases"/>
    <property type="match status" value="2"/>
</dbReference>
<feature type="compositionally biased region" description="Basic residues" evidence="6">
    <location>
        <begin position="1"/>
        <end position="11"/>
    </location>
</feature>
<accession>A0A1X2GWX0</accession>